<protein>
    <submittedName>
        <fullName evidence="1">Uncharacterized protein</fullName>
    </submittedName>
</protein>
<comment type="caution">
    <text evidence="1">The sequence shown here is derived from an EMBL/GenBank/DDBJ whole genome shotgun (WGS) entry which is preliminary data.</text>
</comment>
<dbReference type="AlphaFoldDB" id="A0A9P8SZD5"/>
<sequence length="293" mass="31870">MSKLCDKTATQFRSIKKFGELQASTFMSSHAVFQVFSEKKEAKRQELLRGLQQESPDDLVDQDSEKVNDFDLASNTAGVGANALDLLDGGVVSLDNLAENNVGTVQPWTWDRGNEELRSVGVWTGIGHGQQTRLGVLLLEALVGKPLAVDRPAAVPVEVGDVSTLQHEARNHSVENGVLVSKALLAGTQCSEVLGGLWNDLVVQVKHDTRLFLAIDGDVEIALDKVGTRGGESSFEHGGCGLSLIFHSRKLPVAKKKRRVDRRARSWYQSYESLLCSLASESLMDARLATNSS</sequence>
<dbReference type="RefSeq" id="XP_046057700.1">
    <property type="nucleotide sequence ID" value="XM_046208564.1"/>
</dbReference>
<reference evidence="1" key="1">
    <citation type="journal article" date="2021" name="Open Biol.">
        <title>Shared evolutionary footprints suggest mitochondrial oxidative damage underlies multiple complex I losses in fungi.</title>
        <authorList>
            <person name="Schikora-Tamarit M.A."/>
            <person name="Marcet-Houben M."/>
            <person name="Nosek J."/>
            <person name="Gabaldon T."/>
        </authorList>
    </citation>
    <scope>NUCLEOTIDE SEQUENCE</scope>
    <source>
        <strain evidence="1">CBS6075</strain>
    </source>
</reference>
<name>A0A9P8SZD5_9ASCO</name>
<gene>
    <name evidence="1" type="ORF">OGAPHI_007194</name>
</gene>
<accession>A0A9P8SZD5</accession>
<dbReference type="Proteomes" id="UP000769157">
    <property type="component" value="Unassembled WGS sequence"/>
</dbReference>
<dbReference type="OrthoDB" id="3988466at2759"/>
<evidence type="ECO:0000313" key="1">
    <source>
        <dbReference type="EMBL" id="KAH3659989.1"/>
    </source>
</evidence>
<proteinExistence type="predicted"/>
<keyword evidence="2" id="KW-1185">Reference proteome</keyword>
<dbReference type="EMBL" id="JAEUBE010000511">
    <property type="protein sequence ID" value="KAH3659989.1"/>
    <property type="molecule type" value="Genomic_DNA"/>
</dbReference>
<dbReference type="GeneID" id="70239158"/>
<evidence type="ECO:0000313" key="2">
    <source>
        <dbReference type="Proteomes" id="UP000769157"/>
    </source>
</evidence>
<organism evidence="1 2">
    <name type="scientific">Ogataea philodendri</name>
    <dbReference type="NCBI Taxonomy" id="1378263"/>
    <lineage>
        <taxon>Eukaryota</taxon>
        <taxon>Fungi</taxon>
        <taxon>Dikarya</taxon>
        <taxon>Ascomycota</taxon>
        <taxon>Saccharomycotina</taxon>
        <taxon>Pichiomycetes</taxon>
        <taxon>Pichiales</taxon>
        <taxon>Pichiaceae</taxon>
        <taxon>Ogataea</taxon>
    </lineage>
</organism>
<reference evidence="1" key="2">
    <citation type="submission" date="2021-01" db="EMBL/GenBank/DDBJ databases">
        <authorList>
            <person name="Schikora-Tamarit M.A."/>
        </authorList>
    </citation>
    <scope>NUCLEOTIDE SEQUENCE</scope>
    <source>
        <strain evidence="1">CBS6075</strain>
    </source>
</reference>